<organism evidence="2">
    <name type="scientific">Pyricularia oryzae (strain Y34)</name>
    <name type="common">Rice blast fungus</name>
    <name type="synonym">Magnaporthe oryzae</name>
    <dbReference type="NCBI Taxonomy" id="1143189"/>
    <lineage>
        <taxon>Eukaryota</taxon>
        <taxon>Fungi</taxon>
        <taxon>Dikarya</taxon>
        <taxon>Ascomycota</taxon>
        <taxon>Pezizomycotina</taxon>
        <taxon>Sordariomycetes</taxon>
        <taxon>Sordariomycetidae</taxon>
        <taxon>Magnaporthales</taxon>
        <taxon>Pyriculariaceae</taxon>
        <taxon>Pyricularia</taxon>
    </lineage>
</organism>
<protein>
    <submittedName>
        <fullName evidence="2">Uncharacterized protein</fullName>
    </submittedName>
</protein>
<feature type="chain" id="PRO_5041717557" evidence="1">
    <location>
        <begin position="18"/>
        <end position="121"/>
    </location>
</feature>
<gene>
    <name evidence="2" type="ORF">OOU_Y34scaffold00258g6</name>
</gene>
<evidence type="ECO:0000313" key="2">
    <source>
        <dbReference type="EMBL" id="ELQ41672.1"/>
    </source>
</evidence>
<keyword evidence="1" id="KW-0732">Signal</keyword>
<feature type="signal peptide" evidence="1">
    <location>
        <begin position="1"/>
        <end position="17"/>
    </location>
</feature>
<dbReference type="Proteomes" id="UP000011086">
    <property type="component" value="Unassembled WGS sequence"/>
</dbReference>
<accession>A0AA97PP13</accession>
<dbReference type="AlphaFoldDB" id="A0AA97PP13"/>
<proteinExistence type="predicted"/>
<reference evidence="2" key="1">
    <citation type="journal article" date="2012" name="PLoS Genet.">
        <title>Comparative analysis of the genomes of two field isolates of the rice blast fungus Magnaporthe oryzae.</title>
        <authorList>
            <person name="Xue M."/>
            <person name="Yang J."/>
            <person name="Li Z."/>
            <person name="Hu S."/>
            <person name="Yao N."/>
            <person name="Dean R.A."/>
            <person name="Zhao W."/>
            <person name="Shen M."/>
            <person name="Zhang H."/>
            <person name="Li C."/>
            <person name="Liu L."/>
            <person name="Cao L."/>
            <person name="Xu X."/>
            <person name="Xing Y."/>
            <person name="Hsiang T."/>
            <person name="Zhang Z."/>
            <person name="Xu J.R."/>
            <person name="Peng Y.L."/>
        </authorList>
    </citation>
    <scope>NUCLEOTIDE SEQUENCE</scope>
    <source>
        <strain evidence="2">Y34</strain>
    </source>
</reference>
<dbReference type="EMBL" id="JH792936">
    <property type="protein sequence ID" value="ELQ41672.1"/>
    <property type="molecule type" value="Genomic_DNA"/>
</dbReference>
<name>A0AA97PP13_PYRO3</name>
<evidence type="ECO:0000256" key="1">
    <source>
        <dbReference type="SAM" id="SignalP"/>
    </source>
</evidence>
<sequence length="121" mass="13823">MRSQALLAVLYASGAIAGGGTYIPKDPALAHRAPEKFPWSGLLNNPFMTKPVIWYQIGQIKIWTDTRDVTYVRDGTKFDTYDQCLSHCLKYSVVFNSPIDKPTKQNCNYYCTEYWDQVKST</sequence>